<dbReference type="InterPro" id="IPR029062">
    <property type="entry name" value="Class_I_gatase-like"/>
</dbReference>
<dbReference type="Gene3D" id="3.40.50.880">
    <property type="match status" value="1"/>
</dbReference>
<evidence type="ECO:0000313" key="4">
    <source>
        <dbReference type="Proteomes" id="UP000301309"/>
    </source>
</evidence>
<comment type="caution">
    <text evidence="3">The sequence shown here is derived from an EMBL/GenBank/DDBJ whole genome shotgun (WGS) entry which is preliminary data.</text>
</comment>
<evidence type="ECO:0000313" key="3">
    <source>
        <dbReference type="EMBL" id="GDY53453.1"/>
    </source>
</evidence>
<feature type="region of interest" description="Disordered" evidence="1">
    <location>
        <begin position="233"/>
        <end position="269"/>
    </location>
</feature>
<dbReference type="AlphaFoldDB" id="A0A4D4L618"/>
<name>A0A4D4L618_STRVO</name>
<organism evidence="3 4">
    <name type="scientific">Streptomyces violaceusniger</name>
    <dbReference type="NCBI Taxonomy" id="68280"/>
    <lineage>
        <taxon>Bacteria</taxon>
        <taxon>Bacillati</taxon>
        <taxon>Actinomycetota</taxon>
        <taxon>Actinomycetes</taxon>
        <taxon>Kitasatosporales</taxon>
        <taxon>Streptomycetaceae</taxon>
        <taxon>Streptomyces</taxon>
        <taxon>Streptomyces violaceusniger group</taxon>
    </lineage>
</organism>
<feature type="region of interest" description="Disordered" evidence="1">
    <location>
        <begin position="1"/>
        <end position="34"/>
    </location>
</feature>
<dbReference type="EMBL" id="BJHW01000001">
    <property type="protein sequence ID" value="GDY53453.1"/>
    <property type="molecule type" value="Genomic_DNA"/>
</dbReference>
<dbReference type="InterPro" id="IPR052158">
    <property type="entry name" value="INH-QAR"/>
</dbReference>
<dbReference type="Pfam" id="PF01965">
    <property type="entry name" value="DJ-1_PfpI"/>
    <property type="match status" value="1"/>
</dbReference>
<dbReference type="GO" id="GO:0006355">
    <property type="term" value="P:regulation of DNA-templated transcription"/>
    <property type="evidence" value="ECO:0007669"/>
    <property type="project" value="TreeGrafter"/>
</dbReference>
<dbReference type="PANTHER" id="PTHR43130:SF3">
    <property type="entry name" value="HTH-TYPE TRANSCRIPTIONAL REGULATOR RV1931C"/>
    <property type="match status" value="1"/>
</dbReference>
<dbReference type="Proteomes" id="UP000301309">
    <property type="component" value="Unassembled WGS sequence"/>
</dbReference>
<keyword evidence="4" id="KW-1185">Reference proteome</keyword>
<feature type="compositionally biased region" description="Low complexity" evidence="1">
    <location>
        <begin position="233"/>
        <end position="254"/>
    </location>
</feature>
<feature type="domain" description="DJ-1/PfpI" evidence="2">
    <location>
        <begin position="57"/>
        <end position="211"/>
    </location>
</feature>
<sequence length="289" mass="30773">MPIDPDPAERRAPGTRGAPGTRPASAAPSRAREARDLADRAALLDRLMHPDPRPGAHKVVVLALDGVYPFELGIPHRVLGSADGRYEVLSASADGRPVRTDSDLTVTPGHGPEVLAEADTVVIPPYAISRASAAAPDPQALAALARVRPGTRLVSICTGAFLLAAAGLLDGRRATTHWALSDHFRELFPRVELDADVLFVDHGDVLTSAGRRAGSTSACTWCARTTAARWPTRSPAAASCRRTGTAGRRSTSSGRCRRRAKPAPGRPATGHWGGWNCRCRSTSWPRTRR</sequence>
<dbReference type="SUPFAM" id="SSF52317">
    <property type="entry name" value="Class I glutamine amidotransferase-like"/>
    <property type="match status" value="1"/>
</dbReference>
<reference evidence="3 4" key="1">
    <citation type="journal article" date="2020" name="Int. J. Syst. Evol. Microbiol.">
        <title>Reclassification of Streptomyces castelarensis and Streptomyces sporoclivatus as later heterotypic synonyms of Streptomyces antimycoticus.</title>
        <authorList>
            <person name="Komaki H."/>
            <person name="Tamura T."/>
        </authorList>
    </citation>
    <scope>NUCLEOTIDE SEQUENCE [LARGE SCALE GENOMIC DNA]</scope>
    <source>
        <strain evidence="3 4">NBRC 13459</strain>
    </source>
</reference>
<dbReference type="PANTHER" id="PTHR43130">
    <property type="entry name" value="ARAC-FAMILY TRANSCRIPTIONAL REGULATOR"/>
    <property type="match status" value="1"/>
</dbReference>
<gene>
    <name evidence="3" type="ORF">SVIO_040760</name>
</gene>
<dbReference type="InterPro" id="IPR002818">
    <property type="entry name" value="DJ-1/PfpI"/>
</dbReference>
<protein>
    <recommendedName>
        <fullName evidence="2">DJ-1/PfpI domain-containing protein</fullName>
    </recommendedName>
</protein>
<evidence type="ECO:0000259" key="2">
    <source>
        <dbReference type="Pfam" id="PF01965"/>
    </source>
</evidence>
<evidence type="ECO:0000256" key="1">
    <source>
        <dbReference type="SAM" id="MobiDB-lite"/>
    </source>
</evidence>
<accession>A0A4D4L618</accession>
<proteinExistence type="predicted"/>
<feature type="compositionally biased region" description="Low complexity" evidence="1">
    <location>
        <begin position="16"/>
        <end position="29"/>
    </location>
</feature>